<dbReference type="Proteomes" id="UP000694892">
    <property type="component" value="Chromosome 8L"/>
</dbReference>
<dbReference type="EMBL" id="CM004480">
    <property type="protein sequence ID" value="OCT68185.1"/>
    <property type="molecule type" value="Genomic_DNA"/>
</dbReference>
<evidence type="ECO:0000313" key="2">
    <source>
        <dbReference type="Proteomes" id="UP000694892"/>
    </source>
</evidence>
<reference evidence="2" key="1">
    <citation type="journal article" date="2016" name="Nature">
        <title>Genome evolution in the allotetraploid frog Xenopus laevis.</title>
        <authorList>
            <person name="Session A.M."/>
            <person name="Uno Y."/>
            <person name="Kwon T."/>
            <person name="Chapman J.A."/>
            <person name="Toyoda A."/>
            <person name="Takahashi S."/>
            <person name="Fukui A."/>
            <person name="Hikosaka A."/>
            <person name="Suzuki A."/>
            <person name="Kondo M."/>
            <person name="van Heeringen S.J."/>
            <person name="Quigley I."/>
            <person name="Heinz S."/>
            <person name="Ogino H."/>
            <person name="Ochi H."/>
            <person name="Hellsten U."/>
            <person name="Lyons J.B."/>
            <person name="Simakov O."/>
            <person name="Putnam N."/>
            <person name="Stites J."/>
            <person name="Kuroki Y."/>
            <person name="Tanaka T."/>
            <person name="Michiue T."/>
            <person name="Watanabe M."/>
            <person name="Bogdanovic O."/>
            <person name="Lister R."/>
            <person name="Georgiou G."/>
            <person name="Paranjpe S.S."/>
            <person name="van Kruijsbergen I."/>
            <person name="Shu S."/>
            <person name="Carlson J."/>
            <person name="Kinoshita T."/>
            <person name="Ohta Y."/>
            <person name="Mawaribuchi S."/>
            <person name="Jenkins J."/>
            <person name="Grimwood J."/>
            <person name="Schmutz J."/>
            <person name="Mitros T."/>
            <person name="Mozaffari S.V."/>
            <person name="Suzuki Y."/>
            <person name="Haramoto Y."/>
            <person name="Yamamoto T.S."/>
            <person name="Takagi C."/>
            <person name="Heald R."/>
            <person name="Miller K."/>
            <person name="Haudenschild C."/>
            <person name="Kitzman J."/>
            <person name="Nakayama T."/>
            <person name="Izutsu Y."/>
            <person name="Robert J."/>
            <person name="Fortriede J."/>
            <person name="Burns K."/>
            <person name="Lotay V."/>
            <person name="Karimi K."/>
            <person name="Yasuoka Y."/>
            <person name="Dichmann D.S."/>
            <person name="Flajnik M.F."/>
            <person name="Houston D.W."/>
            <person name="Shendure J."/>
            <person name="DuPasquier L."/>
            <person name="Vize P.D."/>
            <person name="Zorn A.M."/>
            <person name="Ito M."/>
            <person name="Marcotte E.M."/>
            <person name="Wallingford J.B."/>
            <person name="Ito Y."/>
            <person name="Asashima M."/>
            <person name="Ueno N."/>
            <person name="Matsuda Y."/>
            <person name="Veenstra G.J."/>
            <person name="Fujiyama A."/>
            <person name="Harland R.M."/>
            <person name="Taira M."/>
            <person name="Rokhsar D.S."/>
        </authorList>
    </citation>
    <scope>NUCLEOTIDE SEQUENCE [LARGE SCALE GENOMIC DNA]</scope>
    <source>
        <strain evidence="2">J</strain>
    </source>
</reference>
<proteinExistence type="predicted"/>
<dbReference type="AlphaFoldDB" id="A0A974C7M5"/>
<organism evidence="1 2">
    <name type="scientific">Xenopus laevis</name>
    <name type="common">African clawed frog</name>
    <dbReference type="NCBI Taxonomy" id="8355"/>
    <lineage>
        <taxon>Eukaryota</taxon>
        <taxon>Metazoa</taxon>
        <taxon>Chordata</taxon>
        <taxon>Craniata</taxon>
        <taxon>Vertebrata</taxon>
        <taxon>Euteleostomi</taxon>
        <taxon>Amphibia</taxon>
        <taxon>Batrachia</taxon>
        <taxon>Anura</taxon>
        <taxon>Pipoidea</taxon>
        <taxon>Pipidae</taxon>
        <taxon>Xenopodinae</taxon>
        <taxon>Xenopus</taxon>
        <taxon>Xenopus</taxon>
    </lineage>
</organism>
<evidence type="ECO:0000313" key="1">
    <source>
        <dbReference type="EMBL" id="OCT68185.1"/>
    </source>
</evidence>
<gene>
    <name evidence="1" type="ORF">XELAEV_18039481mg</name>
</gene>
<sequence>MTSSSMWTGNQDKTIFHCEFSCLPITTVAAGNSHITKLNINKGSTTVSIISLQCSEVSESGARLHVVPSSHMHPGELELLST</sequence>
<protein>
    <submittedName>
        <fullName evidence="1">Uncharacterized protein</fullName>
    </submittedName>
</protein>
<accession>A0A974C7M5</accession>
<name>A0A974C7M5_XENLA</name>